<keyword evidence="5" id="KW-0805">Transcription regulation</keyword>
<evidence type="ECO:0000256" key="5">
    <source>
        <dbReference type="ARBA" id="ARBA00023015"/>
    </source>
</evidence>
<dbReference type="PROSITE" id="PS00028">
    <property type="entry name" value="ZINC_FINGER_C2H2_1"/>
    <property type="match status" value="1"/>
</dbReference>
<dbReference type="Pfam" id="PF22995">
    <property type="entry name" value="C2CH-3rd_BIRD-IDD"/>
    <property type="match status" value="1"/>
</dbReference>
<dbReference type="PANTHER" id="PTHR10593:SF242">
    <property type="entry name" value="ZINC FINGER PROTEIN, PUTATIVE-RELATED"/>
    <property type="match status" value="1"/>
</dbReference>
<dbReference type="GO" id="GO:0005634">
    <property type="term" value="C:nucleus"/>
    <property type="evidence" value="ECO:0007669"/>
    <property type="project" value="TreeGrafter"/>
</dbReference>
<dbReference type="SUPFAM" id="SSF57667">
    <property type="entry name" value="beta-beta-alpha zinc fingers"/>
    <property type="match status" value="1"/>
</dbReference>
<dbReference type="FunFam" id="3.30.160.60:FF:000131">
    <property type="entry name" value="protein indeterminate-domain 5, chloroplastic-like"/>
    <property type="match status" value="1"/>
</dbReference>
<dbReference type="Pfam" id="PF22992">
    <property type="entry name" value="C2CH-4th_BIRD-IDD"/>
    <property type="match status" value="1"/>
</dbReference>
<organism evidence="10">
    <name type="scientific">Fagus sylvatica</name>
    <name type="common">Beechnut</name>
    <dbReference type="NCBI Taxonomy" id="28930"/>
    <lineage>
        <taxon>Eukaryota</taxon>
        <taxon>Viridiplantae</taxon>
        <taxon>Streptophyta</taxon>
        <taxon>Embryophyta</taxon>
        <taxon>Tracheophyta</taxon>
        <taxon>Spermatophyta</taxon>
        <taxon>Magnoliopsida</taxon>
        <taxon>eudicotyledons</taxon>
        <taxon>Gunneridae</taxon>
        <taxon>Pentapetalae</taxon>
        <taxon>rosids</taxon>
        <taxon>fabids</taxon>
        <taxon>Fagales</taxon>
        <taxon>Fagaceae</taxon>
        <taxon>Fagus</taxon>
    </lineage>
</organism>
<sequence length="507" mass="54804">MATNRFICEVCNKGFQREQNLQLHRRGHNLPWKLKQKTNKEPKRKVYLCPEPTCVHHDPSRALGDLTGIKKHYSRKHGEKKWKCEKCSKRYAVQSDWKAHSKTCGTREYRCDCGTLFSRRDSFITHRAFCDALAQESARHPSNLNTMGSHLFGSNHMSLGLSQLSSHQISPLQNQNPPSSNMLRLGSAGGAKFEHLIPPSNPSSFGQAPQPMHSAALFMPDANQGYPNKPMHGLMQLPDLQSNSNNSPPASSLFNLSFFPNNNSSSGGISSGDNVNMNSTSLPSSGLLLQDQINNSMGDHGVSSLYSNSMPPENIASHMSATALLQKAAQMGSTTSSNSSSLFRGLTSSSSIGAKSEKQNVLANFGVSFGNDNGGESLRSQIENGNNLQGLMNSIANANPSMFGGSGRGQDNNFVGFNGGGVTLDQHHSNTNFSSMDEAKLHQNLAVSFGGSDKLTLDFLGVGGMVRNMGGGYSQREQQHAINMSSLESDLKSTAQASQPFGSTTLQ</sequence>
<dbReference type="AlphaFoldDB" id="A0A2N9EG24"/>
<dbReference type="PANTHER" id="PTHR10593">
    <property type="entry name" value="SERINE/THREONINE-PROTEIN KINASE RIO"/>
    <property type="match status" value="1"/>
</dbReference>
<dbReference type="PROSITE" id="PS50157">
    <property type="entry name" value="ZINC_FINGER_C2H2_2"/>
    <property type="match status" value="1"/>
</dbReference>
<gene>
    <name evidence="10" type="ORF">FSB_LOCUS1476</name>
</gene>
<keyword evidence="4" id="KW-0862">Zinc</keyword>
<evidence type="ECO:0000256" key="6">
    <source>
        <dbReference type="ARBA" id="ARBA00023163"/>
    </source>
</evidence>
<dbReference type="EMBL" id="OIVN01000065">
    <property type="protein sequence ID" value="SPC73594.1"/>
    <property type="molecule type" value="Genomic_DNA"/>
</dbReference>
<evidence type="ECO:0000256" key="7">
    <source>
        <dbReference type="PROSITE-ProRule" id="PRU00042"/>
    </source>
</evidence>
<dbReference type="InterPro" id="IPR031140">
    <property type="entry name" value="IDD1-16"/>
</dbReference>
<keyword evidence="2" id="KW-0677">Repeat</keyword>
<evidence type="ECO:0000256" key="3">
    <source>
        <dbReference type="ARBA" id="ARBA00022771"/>
    </source>
</evidence>
<dbReference type="InterPro" id="IPR055187">
    <property type="entry name" value="C2CH-3rd_BIRD-IDD"/>
</dbReference>
<dbReference type="InterPro" id="IPR055185">
    <property type="entry name" value="C2CH-4th_BIRD-IDD"/>
</dbReference>
<dbReference type="InterPro" id="IPR013087">
    <property type="entry name" value="Znf_C2H2_type"/>
</dbReference>
<dbReference type="InterPro" id="IPR036236">
    <property type="entry name" value="Znf_C2H2_sf"/>
</dbReference>
<dbReference type="Pfam" id="PF12874">
    <property type="entry name" value="zf-met"/>
    <property type="match status" value="1"/>
</dbReference>
<evidence type="ECO:0000256" key="1">
    <source>
        <dbReference type="ARBA" id="ARBA00022723"/>
    </source>
</evidence>
<dbReference type="GO" id="GO:0003700">
    <property type="term" value="F:DNA-binding transcription factor activity"/>
    <property type="evidence" value="ECO:0007669"/>
    <property type="project" value="TreeGrafter"/>
</dbReference>
<dbReference type="InterPro" id="IPR055186">
    <property type="entry name" value="C2H2-2nd_BIRD-IDD"/>
</dbReference>
<dbReference type="GO" id="GO:0008270">
    <property type="term" value="F:zinc ion binding"/>
    <property type="evidence" value="ECO:0007669"/>
    <property type="project" value="UniProtKB-KW"/>
</dbReference>
<proteinExistence type="predicted"/>
<reference evidence="10" key="1">
    <citation type="submission" date="2018-02" db="EMBL/GenBank/DDBJ databases">
        <authorList>
            <person name="Cohen D.B."/>
            <person name="Kent A.D."/>
        </authorList>
    </citation>
    <scope>NUCLEOTIDE SEQUENCE</scope>
</reference>
<accession>A0A2N9EG24</accession>
<feature type="domain" description="C2H2-type" evidence="9">
    <location>
        <begin position="6"/>
        <end position="28"/>
    </location>
</feature>
<evidence type="ECO:0000313" key="10">
    <source>
        <dbReference type="EMBL" id="SPC73594.1"/>
    </source>
</evidence>
<evidence type="ECO:0000256" key="8">
    <source>
        <dbReference type="SAM" id="MobiDB-lite"/>
    </source>
</evidence>
<keyword evidence="3 7" id="KW-0863">Zinc-finger</keyword>
<dbReference type="Pfam" id="PF22996">
    <property type="entry name" value="C2H2-2nd_BIRD-IDD"/>
    <property type="match status" value="1"/>
</dbReference>
<dbReference type="Gene3D" id="3.30.160.60">
    <property type="entry name" value="Classic Zinc Finger"/>
    <property type="match status" value="2"/>
</dbReference>
<feature type="region of interest" description="Disordered" evidence="8">
    <location>
        <begin position="488"/>
        <end position="507"/>
    </location>
</feature>
<dbReference type="FunFam" id="3.30.160.60:FF:000449">
    <property type="entry name" value="Zinc finger protein MAGPIE"/>
    <property type="match status" value="1"/>
</dbReference>
<keyword evidence="6" id="KW-0804">Transcription</keyword>
<evidence type="ECO:0000256" key="2">
    <source>
        <dbReference type="ARBA" id="ARBA00022737"/>
    </source>
</evidence>
<protein>
    <recommendedName>
        <fullName evidence="9">C2H2-type domain-containing protein</fullName>
    </recommendedName>
</protein>
<dbReference type="SMART" id="SM00355">
    <property type="entry name" value="ZnF_C2H2"/>
    <property type="match status" value="3"/>
</dbReference>
<evidence type="ECO:0000259" key="9">
    <source>
        <dbReference type="PROSITE" id="PS50157"/>
    </source>
</evidence>
<evidence type="ECO:0000256" key="4">
    <source>
        <dbReference type="ARBA" id="ARBA00022833"/>
    </source>
</evidence>
<keyword evidence="1" id="KW-0479">Metal-binding</keyword>
<name>A0A2N9EG24_FAGSY</name>